<dbReference type="KEGG" id="lai:LAC30SC_01235"/>
<protein>
    <submittedName>
        <fullName evidence="1">Uncharacterized protein</fullName>
    </submittedName>
</protein>
<evidence type="ECO:0000313" key="1">
    <source>
        <dbReference type="EMBL" id="ADZ06439.1"/>
    </source>
</evidence>
<reference key="2">
    <citation type="submission" date="2011-02" db="EMBL/GenBank/DDBJ databases">
        <authorList>
            <person name="Roh H."/>
            <person name="Ko H.-J."/>
            <person name="Kim S.-H."/>
            <person name="Choi I.-G."/>
            <person name="Oh S."/>
        </authorList>
    </citation>
    <scope>NUCLEOTIDE SEQUENCE</scope>
    <source>
        <strain>30SC</strain>
    </source>
</reference>
<organism evidence="1 2">
    <name type="scientific">Lactobacillus amylovorus</name>
    <dbReference type="NCBI Taxonomy" id="1604"/>
    <lineage>
        <taxon>Bacteria</taxon>
        <taxon>Bacillati</taxon>
        <taxon>Bacillota</taxon>
        <taxon>Bacilli</taxon>
        <taxon>Lactobacillales</taxon>
        <taxon>Lactobacillaceae</taxon>
        <taxon>Lactobacillus</taxon>
    </lineage>
</organism>
<evidence type="ECO:0000313" key="2">
    <source>
        <dbReference type="Proteomes" id="UP000007491"/>
    </source>
</evidence>
<reference evidence="1 2" key="1">
    <citation type="journal article" date="2011" name="J. Bacteriol.">
        <title>Complete genome sequencing of Lactobacillus acidophilus 30SC, isolated from swine intestine.</title>
        <authorList>
            <person name="Oh S."/>
            <person name="Roh H."/>
            <person name="Ko H.J."/>
            <person name="Kim S."/>
            <person name="Kim K.H."/>
            <person name="Lee S.E."/>
            <person name="Chang I.S."/>
            <person name="Kim S."/>
            <person name="Choi I.G."/>
        </authorList>
    </citation>
    <scope>NUCLEOTIDE SEQUENCE [LARGE SCALE GENOMIC DNA]</scope>
    <source>
        <strain evidence="1 2">30SC</strain>
    </source>
</reference>
<gene>
    <name evidence="1" type="ordered locus">LAC30SC_01235</name>
</gene>
<name>F0TID2_LACAM</name>
<dbReference type="EMBL" id="CP002559">
    <property type="protein sequence ID" value="ADZ06439.1"/>
    <property type="molecule type" value="Genomic_DNA"/>
</dbReference>
<dbReference type="Proteomes" id="UP000007491">
    <property type="component" value="Chromosome"/>
</dbReference>
<dbReference type="STRING" id="1604.LAC30SC_01235"/>
<proteinExistence type="predicted"/>
<dbReference type="HOGENOM" id="CLU_3404077_0_0_9"/>
<dbReference type="AlphaFoldDB" id="F0TID2"/>
<sequence length="30" mass="3449">MEAVPLGAAFFYSKSSVINDFKQFYFEIQA</sequence>
<accession>F0TID2</accession>